<comment type="caution">
    <text evidence="2">The sequence shown here is derived from an EMBL/GenBank/DDBJ whole genome shotgun (WGS) entry which is preliminary data.</text>
</comment>
<reference evidence="2 3" key="1">
    <citation type="submission" date="2021-03" db="EMBL/GenBank/DDBJ databases">
        <title>Muricauda lutimaris sp. nov. and Muricauda ruestringensis sp. nov, two marine members of the Flavobacteriaceae isolated from deep sea sediments of Western Pacific.</title>
        <authorList>
            <person name="Zhao S."/>
            <person name="Liu R."/>
        </authorList>
    </citation>
    <scope>NUCLEOTIDE SEQUENCE [LARGE SCALE GENOMIC DNA]</scope>
    <source>
        <strain evidence="2 3">BC31-1-A7</strain>
    </source>
</reference>
<dbReference type="EMBL" id="JAFLNL010000003">
    <property type="protein sequence ID" value="MBO0353555.1"/>
    <property type="molecule type" value="Genomic_DNA"/>
</dbReference>
<keyword evidence="3" id="KW-1185">Reference proteome</keyword>
<evidence type="ECO:0000256" key="1">
    <source>
        <dbReference type="SAM" id="Phobius"/>
    </source>
</evidence>
<evidence type="ECO:0000313" key="2">
    <source>
        <dbReference type="EMBL" id="MBO0353555.1"/>
    </source>
</evidence>
<protein>
    <submittedName>
        <fullName evidence="2">Uncharacterized protein</fullName>
    </submittedName>
</protein>
<organism evidence="2 3">
    <name type="scientific">Flagellimonas aurea</name>
    <dbReference type="NCBI Taxonomy" id="2915619"/>
    <lineage>
        <taxon>Bacteria</taxon>
        <taxon>Pseudomonadati</taxon>
        <taxon>Bacteroidota</taxon>
        <taxon>Flavobacteriia</taxon>
        <taxon>Flavobacteriales</taxon>
        <taxon>Flavobacteriaceae</taxon>
        <taxon>Flagellimonas</taxon>
    </lineage>
</organism>
<dbReference type="Proteomes" id="UP000664044">
    <property type="component" value="Unassembled WGS sequence"/>
</dbReference>
<sequence>MMTEWHPFYTALILIVLIYYSGLLIWISYHRFKDPPRQFPVPKKTESTDNPVPFEETPDETFLKVEELSETIKKTIATAFGNHYNRSELLDSLATVLRQYPSLHHFPFKAAIHELITSECEKYGPVGLRDNELKDLWQSGPDRP</sequence>
<evidence type="ECO:0000313" key="3">
    <source>
        <dbReference type="Proteomes" id="UP000664044"/>
    </source>
</evidence>
<feature type="transmembrane region" description="Helical" evidence="1">
    <location>
        <begin position="6"/>
        <end position="29"/>
    </location>
</feature>
<keyword evidence="1" id="KW-0812">Transmembrane</keyword>
<proteinExistence type="predicted"/>
<gene>
    <name evidence="2" type="ORF">J0656_05950</name>
</gene>
<accession>A0ABS3G2C3</accession>
<keyword evidence="1" id="KW-0472">Membrane</keyword>
<dbReference type="RefSeq" id="WP_207032284.1">
    <property type="nucleotide sequence ID" value="NZ_JAFLNL010000003.1"/>
</dbReference>
<keyword evidence="1" id="KW-1133">Transmembrane helix</keyword>
<name>A0ABS3G2C3_9FLAO</name>